<dbReference type="STRING" id="1618350.UR67_C0001G0056"/>
<proteinExistence type="predicted"/>
<dbReference type="Proteomes" id="UP000034581">
    <property type="component" value="Unassembled WGS sequence"/>
</dbReference>
<dbReference type="GO" id="GO:0046872">
    <property type="term" value="F:metal ion binding"/>
    <property type="evidence" value="ECO:0007669"/>
    <property type="project" value="UniProtKB-KW"/>
</dbReference>
<dbReference type="SUPFAM" id="SSF47781">
    <property type="entry name" value="RuvA domain 2-like"/>
    <property type="match status" value="1"/>
</dbReference>
<dbReference type="InterPro" id="IPR006638">
    <property type="entry name" value="Elp3/MiaA/NifB-like_rSAM"/>
</dbReference>
<name>A0A0G0ES11_UNCC3</name>
<accession>A0A0G0ES11</accession>
<keyword evidence="1" id="KW-0949">S-adenosyl-L-methionine</keyword>
<dbReference type="Gene3D" id="3.20.20.70">
    <property type="entry name" value="Aldolase class I"/>
    <property type="match status" value="1"/>
</dbReference>
<dbReference type="GO" id="GO:0051536">
    <property type="term" value="F:iron-sulfur cluster binding"/>
    <property type="evidence" value="ECO:0007669"/>
    <property type="project" value="UniProtKB-KW"/>
</dbReference>
<feature type="domain" description="Radical SAM core" evidence="5">
    <location>
        <begin position="29"/>
        <end position="274"/>
    </location>
</feature>
<dbReference type="EMBL" id="LBQB01000001">
    <property type="protein sequence ID" value="KKP70147.1"/>
    <property type="molecule type" value="Genomic_DNA"/>
</dbReference>
<reference evidence="6 7" key="1">
    <citation type="journal article" date="2015" name="Nature">
        <title>rRNA introns, odd ribosomes, and small enigmatic genomes across a large radiation of phyla.</title>
        <authorList>
            <person name="Brown C.T."/>
            <person name="Hug L.A."/>
            <person name="Thomas B.C."/>
            <person name="Sharon I."/>
            <person name="Castelle C.J."/>
            <person name="Singh A."/>
            <person name="Wilkins M.J."/>
            <person name="Williams K.H."/>
            <person name="Banfield J.F."/>
        </authorList>
    </citation>
    <scope>NUCLEOTIDE SEQUENCE [LARGE SCALE GENOMIC DNA]</scope>
</reference>
<dbReference type="SMART" id="SM00729">
    <property type="entry name" value="Elp3"/>
    <property type="match status" value="1"/>
</dbReference>
<keyword evidence="4" id="KW-0411">Iron-sulfur</keyword>
<organism evidence="6 7">
    <name type="scientific">candidate division CPR3 bacterium GW2011_GWF2_35_18</name>
    <dbReference type="NCBI Taxonomy" id="1618350"/>
    <lineage>
        <taxon>Bacteria</taxon>
        <taxon>Bacteria division CPR3</taxon>
    </lineage>
</organism>
<evidence type="ECO:0000256" key="2">
    <source>
        <dbReference type="ARBA" id="ARBA00022723"/>
    </source>
</evidence>
<dbReference type="InterPro" id="IPR023874">
    <property type="entry name" value="DNA_rSAM_put"/>
</dbReference>
<dbReference type="SFLD" id="SFLDS00029">
    <property type="entry name" value="Radical_SAM"/>
    <property type="match status" value="1"/>
</dbReference>
<dbReference type="SUPFAM" id="SSF102114">
    <property type="entry name" value="Radical SAM enzymes"/>
    <property type="match status" value="1"/>
</dbReference>
<dbReference type="SFLD" id="SFLDG01102">
    <property type="entry name" value="Uncharacterised_Radical_SAM_Su"/>
    <property type="match status" value="1"/>
</dbReference>
<sequence>MLDSVYKKLQILGPSAKYDTCGPKEGIDQKIPGVYFAKTGNGYCRLFKVLQTNSCIKHCRYCVNQACMNTPRVVLSPDDMARTFMELIGKRLVDGLFLSSGILGNSQTAMSKILETATIIRQRYHYHGYIHLKIMPGVTDIYLEEALKLSNRVSLNLEAPNSERLKEISPDKNYENEVLKTVIRLNTIRQKYNLKYKRNISQTTQFVVGATRDSDAEILDTMQLLYRQLKLTRIFYSSFSPVSGSPLQDVTASTTKRGHRLYQADFLLRFYGFQKNDIVLGKNKMLSLQKDPKLAFAESHPELYPIEINTSPRNNLLKIPGIGPDNVDKIIQRRIKYGKINSHFELKKMGISIRRASQFITVNGKYEAQLNLF</sequence>
<evidence type="ECO:0000256" key="1">
    <source>
        <dbReference type="ARBA" id="ARBA00022691"/>
    </source>
</evidence>
<evidence type="ECO:0000256" key="4">
    <source>
        <dbReference type="ARBA" id="ARBA00023014"/>
    </source>
</evidence>
<dbReference type="InterPro" id="IPR013785">
    <property type="entry name" value="Aldolase_TIM"/>
</dbReference>
<protein>
    <submittedName>
        <fullName evidence="6">Radical SAM domain protein</fullName>
    </submittedName>
</protein>
<dbReference type="InterPro" id="IPR058240">
    <property type="entry name" value="rSAM_sf"/>
</dbReference>
<keyword evidence="2" id="KW-0479">Metal-binding</keyword>
<evidence type="ECO:0000313" key="7">
    <source>
        <dbReference type="Proteomes" id="UP000034581"/>
    </source>
</evidence>
<gene>
    <name evidence="6" type="ORF">UR67_C0001G0056</name>
</gene>
<dbReference type="InterPro" id="IPR007197">
    <property type="entry name" value="rSAM"/>
</dbReference>
<comment type="caution">
    <text evidence="6">The sequence shown here is derived from an EMBL/GenBank/DDBJ whole genome shotgun (WGS) entry which is preliminary data.</text>
</comment>
<keyword evidence="3" id="KW-0408">Iron</keyword>
<dbReference type="AlphaFoldDB" id="A0A0G0ES11"/>
<evidence type="ECO:0000313" key="6">
    <source>
        <dbReference type="EMBL" id="KKP70147.1"/>
    </source>
</evidence>
<dbReference type="PROSITE" id="PS51918">
    <property type="entry name" value="RADICAL_SAM"/>
    <property type="match status" value="1"/>
</dbReference>
<dbReference type="InterPro" id="IPR010994">
    <property type="entry name" value="RuvA_2-like"/>
</dbReference>
<evidence type="ECO:0000259" key="5">
    <source>
        <dbReference type="PROSITE" id="PS51918"/>
    </source>
</evidence>
<dbReference type="GO" id="GO:0003824">
    <property type="term" value="F:catalytic activity"/>
    <property type="evidence" value="ECO:0007669"/>
    <property type="project" value="InterPro"/>
</dbReference>
<evidence type="ECO:0000256" key="3">
    <source>
        <dbReference type="ARBA" id="ARBA00023004"/>
    </source>
</evidence>
<dbReference type="Pfam" id="PF04055">
    <property type="entry name" value="Radical_SAM"/>
    <property type="match status" value="1"/>
</dbReference>